<dbReference type="PANTHER" id="PTHR14136:SF17">
    <property type="entry name" value="BTB_POZ DOMAIN-CONTAINING PROTEIN KCTD9"/>
    <property type="match status" value="1"/>
</dbReference>
<dbReference type="RefSeq" id="WP_378280170.1">
    <property type="nucleotide sequence ID" value="NZ_JBHSON010000004.1"/>
</dbReference>
<dbReference type="Pfam" id="PF00805">
    <property type="entry name" value="Pentapeptide"/>
    <property type="match status" value="2"/>
</dbReference>
<protein>
    <submittedName>
        <fullName evidence="1">Pentapeptide repeat-containing protein</fullName>
    </submittedName>
</protein>
<reference evidence="2" key="1">
    <citation type="journal article" date="2019" name="Int. J. Syst. Evol. Microbiol.">
        <title>The Global Catalogue of Microorganisms (GCM) 10K type strain sequencing project: providing services to taxonomists for standard genome sequencing and annotation.</title>
        <authorList>
            <consortium name="The Broad Institute Genomics Platform"/>
            <consortium name="The Broad Institute Genome Sequencing Center for Infectious Disease"/>
            <person name="Wu L."/>
            <person name="Ma J."/>
        </authorList>
    </citation>
    <scope>NUCLEOTIDE SEQUENCE [LARGE SCALE GENOMIC DNA]</scope>
    <source>
        <strain evidence="2">KCTC 42087</strain>
    </source>
</reference>
<name>A0ABW0ZN88_9ACTN</name>
<dbReference type="InterPro" id="IPR001646">
    <property type="entry name" value="5peptide_repeat"/>
</dbReference>
<evidence type="ECO:0000313" key="1">
    <source>
        <dbReference type="EMBL" id="MFC5744739.1"/>
    </source>
</evidence>
<dbReference type="Proteomes" id="UP001596074">
    <property type="component" value="Unassembled WGS sequence"/>
</dbReference>
<sequence length="259" mass="27784">MGTLARAVERLGSAEMGVRLDGIDALMRLADDSPSPLEGPARALEAFVRRRAPASRLDDRLMLPTVPRPRQTAGPEADVQAALTALGRVPRQHHWLDLSGLDLSRARLGGLNLSYAHLYAAELCEADLRHTNLRNAHLAYADLSGARLEGAILSRTVLIGANLSGADLREADLHGLYLCDVTLHEVDLSGADLVDADLRGVRLDGVDLLDADLSGANLRGTVMTGVRGMTLDDLQPVAWTDERTWVEERPAEPGLGAGN</sequence>
<evidence type="ECO:0000313" key="2">
    <source>
        <dbReference type="Proteomes" id="UP001596074"/>
    </source>
</evidence>
<gene>
    <name evidence="1" type="ORF">ACFPZN_03825</name>
</gene>
<dbReference type="EMBL" id="JBHSON010000004">
    <property type="protein sequence ID" value="MFC5744739.1"/>
    <property type="molecule type" value="Genomic_DNA"/>
</dbReference>
<organism evidence="1 2">
    <name type="scientific">Actinomadura rugatobispora</name>
    <dbReference type="NCBI Taxonomy" id="1994"/>
    <lineage>
        <taxon>Bacteria</taxon>
        <taxon>Bacillati</taxon>
        <taxon>Actinomycetota</taxon>
        <taxon>Actinomycetes</taxon>
        <taxon>Streptosporangiales</taxon>
        <taxon>Thermomonosporaceae</taxon>
        <taxon>Actinomadura</taxon>
    </lineage>
</organism>
<dbReference type="Gene3D" id="2.160.20.80">
    <property type="entry name" value="E3 ubiquitin-protein ligase SopA"/>
    <property type="match status" value="1"/>
</dbReference>
<proteinExistence type="predicted"/>
<keyword evidence="2" id="KW-1185">Reference proteome</keyword>
<dbReference type="SUPFAM" id="SSF141571">
    <property type="entry name" value="Pentapeptide repeat-like"/>
    <property type="match status" value="1"/>
</dbReference>
<dbReference type="InterPro" id="IPR051082">
    <property type="entry name" value="Pentapeptide-BTB/POZ_domain"/>
</dbReference>
<dbReference type="PANTHER" id="PTHR14136">
    <property type="entry name" value="BTB_POZ DOMAIN-CONTAINING PROTEIN KCTD9"/>
    <property type="match status" value="1"/>
</dbReference>
<comment type="caution">
    <text evidence="1">The sequence shown here is derived from an EMBL/GenBank/DDBJ whole genome shotgun (WGS) entry which is preliminary data.</text>
</comment>
<accession>A0ABW0ZN88</accession>